<dbReference type="Pfam" id="PF00005">
    <property type="entry name" value="ABC_tran"/>
    <property type="match status" value="1"/>
</dbReference>
<dbReference type="PROSITE" id="PS50893">
    <property type="entry name" value="ABC_TRANSPORTER_2"/>
    <property type="match status" value="1"/>
</dbReference>
<evidence type="ECO:0000256" key="2">
    <source>
        <dbReference type="ARBA" id="ARBA00022448"/>
    </source>
</evidence>
<reference evidence="10 11" key="1">
    <citation type="submission" date="2018-12" db="EMBL/GenBank/DDBJ databases">
        <authorList>
            <person name="Yang Y."/>
        </authorList>
    </citation>
    <scope>NUCLEOTIDE SEQUENCE [LARGE SCALE GENOMIC DNA]</scope>
    <source>
        <strain evidence="10 11">GSF71</strain>
    </source>
</reference>
<evidence type="ECO:0000313" key="11">
    <source>
        <dbReference type="Proteomes" id="UP000280346"/>
    </source>
</evidence>
<evidence type="ECO:0000256" key="6">
    <source>
        <dbReference type="ARBA" id="ARBA00022840"/>
    </source>
</evidence>
<evidence type="ECO:0000256" key="1">
    <source>
        <dbReference type="ARBA" id="ARBA00005417"/>
    </source>
</evidence>
<protein>
    <submittedName>
        <fullName evidence="10">ABC transporter ATP-binding protein</fullName>
    </submittedName>
</protein>
<organism evidence="10 11">
    <name type="scientific">Azospirillum doebereinerae</name>
    <dbReference type="NCBI Taxonomy" id="92933"/>
    <lineage>
        <taxon>Bacteria</taxon>
        <taxon>Pseudomonadati</taxon>
        <taxon>Pseudomonadota</taxon>
        <taxon>Alphaproteobacteria</taxon>
        <taxon>Rhodospirillales</taxon>
        <taxon>Azospirillaceae</taxon>
        <taxon>Azospirillum</taxon>
    </lineage>
</organism>
<evidence type="ECO:0000256" key="4">
    <source>
        <dbReference type="ARBA" id="ARBA00022519"/>
    </source>
</evidence>
<dbReference type="InterPro" id="IPR003593">
    <property type="entry name" value="AAA+_ATPase"/>
</dbReference>
<evidence type="ECO:0000256" key="3">
    <source>
        <dbReference type="ARBA" id="ARBA00022475"/>
    </source>
</evidence>
<dbReference type="InterPro" id="IPR050166">
    <property type="entry name" value="ABC_transporter_ATP-bind"/>
</dbReference>
<dbReference type="InterPro" id="IPR017871">
    <property type="entry name" value="ABC_transporter-like_CS"/>
</dbReference>
<dbReference type="CDD" id="cd03293">
    <property type="entry name" value="ABC_NrtD_SsuB_transporters"/>
    <property type="match status" value="1"/>
</dbReference>
<keyword evidence="3" id="KW-1003">Cell membrane</keyword>
<evidence type="ECO:0000256" key="5">
    <source>
        <dbReference type="ARBA" id="ARBA00022741"/>
    </source>
</evidence>
<dbReference type="Gene3D" id="3.40.50.300">
    <property type="entry name" value="P-loop containing nucleotide triphosphate hydrolases"/>
    <property type="match status" value="1"/>
</dbReference>
<gene>
    <name evidence="10" type="ORF">EJ913_11830</name>
</gene>
<keyword evidence="5" id="KW-0547">Nucleotide-binding</keyword>
<dbReference type="OrthoDB" id="8016555at2"/>
<keyword evidence="6 10" id="KW-0067">ATP-binding</keyword>
<keyword evidence="8" id="KW-0472">Membrane</keyword>
<dbReference type="RefSeq" id="WP_126998024.1">
    <property type="nucleotide sequence ID" value="NZ_CP173192.1"/>
</dbReference>
<dbReference type="PROSITE" id="PS00211">
    <property type="entry name" value="ABC_TRANSPORTER_1"/>
    <property type="match status" value="1"/>
</dbReference>
<feature type="domain" description="ABC transporter" evidence="9">
    <location>
        <begin position="4"/>
        <end position="234"/>
    </location>
</feature>
<dbReference type="SMART" id="SM00382">
    <property type="entry name" value="AAA"/>
    <property type="match status" value="1"/>
</dbReference>
<keyword evidence="11" id="KW-1185">Reference proteome</keyword>
<evidence type="ECO:0000313" key="10">
    <source>
        <dbReference type="EMBL" id="RUQ71345.1"/>
    </source>
</evidence>
<keyword evidence="4" id="KW-0997">Cell inner membrane</keyword>
<dbReference type="GO" id="GO:0005524">
    <property type="term" value="F:ATP binding"/>
    <property type="evidence" value="ECO:0007669"/>
    <property type="project" value="UniProtKB-KW"/>
</dbReference>
<dbReference type="InterPro" id="IPR003439">
    <property type="entry name" value="ABC_transporter-like_ATP-bd"/>
</dbReference>
<evidence type="ECO:0000256" key="7">
    <source>
        <dbReference type="ARBA" id="ARBA00022967"/>
    </source>
</evidence>
<dbReference type="InterPro" id="IPR027417">
    <property type="entry name" value="P-loop_NTPase"/>
</dbReference>
<dbReference type="SUPFAM" id="SSF52540">
    <property type="entry name" value="P-loop containing nucleoside triphosphate hydrolases"/>
    <property type="match status" value="1"/>
</dbReference>
<dbReference type="PANTHER" id="PTHR42788:SF18">
    <property type="entry name" value="TAURINE IMPORT ATP-BINDING PROTEIN TAUB"/>
    <property type="match status" value="1"/>
</dbReference>
<evidence type="ECO:0000259" key="9">
    <source>
        <dbReference type="PROSITE" id="PS50893"/>
    </source>
</evidence>
<keyword evidence="7" id="KW-1278">Translocase</keyword>
<name>A0A3S1CH46_9PROT</name>
<evidence type="ECO:0000256" key="8">
    <source>
        <dbReference type="ARBA" id="ARBA00023136"/>
    </source>
</evidence>
<dbReference type="Proteomes" id="UP000280346">
    <property type="component" value="Unassembled WGS sequence"/>
</dbReference>
<keyword evidence="2" id="KW-0813">Transport</keyword>
<dbReference type="AlphaFoldDB" id="A0A3S1CH46"/>
<dbReference type="EMBL" id="RZIJ01000008">
    <property type="protein sequence ID" value="RUQ71345.1"/>
    <property type="molecule type" value="Genomic_DNA"/>
</dbReference>
<comment type="similarity">
    <text evidence="1">Belongs to the ABC transporter superfamily.</text>
</comment>
<proteinExistence type="inferred from homology"/>
<dbReference type="GO" id="GO:0016887">
    <property type="term" value="F:ATP hydrolysis activity"/>
    <property type="evidence" value="ECO:0007669"/>
    <property type="project" value="InterPro"/>
</dbReference>
<comment type="caution">
    <text evidence="10">The sequence shown here is derived from an EMBL/GenBank/DDBJ whole genome shotgun (WGS) entry which is preliminary data.</text>
</comment>
<dbReference type="PANTHER" id="PTHR42788">
    <property type="entry name" value="TAURINE IMPORT ATP-BINDING PROTEIN-RELATED"/>
    <property type="match status" value="1"/>
</dbReference>
<sequence>MLQVRNASVFFPARDGRTVHALDRASLDIDAGSIVVALGASGCGKSTLLNAIAGFLPLSEGAITLDGQPVEKPGADRGVVFQKDTLLPWKTVAENVALGLKFAGLPARRRRERAEELLGLVGLEDFADATPHELSGGMRQRVGIARALATDPKILLMDEPFGALDSLTREQMQELLIDVWARTGKRIFFITHSIEEALFLGTTVVVMSPRPGRITARFDLDFVRRFAADRDVRAVLSDPRFAELHDEIRNIVHRPSHEGRRGGQREGWLQ</sequence>
<accession>A0A3S1CH46</accession>